<evidence type="ECO:0000256" key="1">
    <source>
        <dbReference type="SAM" id="MobiDB-lite"/>
    </source>
</evidence>
<protein>
    <submittedName>
        <fullName evidence="2">Uncharacterized protein</fullName>
    </submittedName>
</protein>
<dbReference type="Proteomes" id="UP000019804">
    <property type="component" value="Unassembled WGS sequence"/>
</dbReference>
<dbReference type="OrthoDB" id="5352492at2759"/>
<keyword evidence="3" id="KW-1185">Reference proteome</keyword>
<proteinExistence type="predicted"/>
<dbReference type="AlphaFoldDB" id="A0A017SGM8"/>
<dbReference type="HOGENOM" id="CLU_1304631_0_0_1"/>
<gene>
    <name evidence="2" type="ORF">EURHEDRAFT_377514</name>
</gene>
<name>A0A017SGM8_ASPRC</name>
<dbReference type="STRING" id="1388766.A0A017SGM8"/>
<organism evidence="2 3">
    <name type="scientific">Aspergillus ruber (strain CBS 135680)</name>
    <dbReference type="NCBI Taxonomy" id="1388766"/>
    <lineage>
        <taxon>Eukaryota</taxon>
        <taxon>Fungi</taxon>
        <taxon>Dikarya</taxon>
        <taxon>Ascomycota</taxon>
        <taxon>Pezizomycotina</taxon>
        <taxon>Eurotiomycetes</taxon>
        <taxon>Eurotiomycetidae</taxon>
        <taxon>Eurotiales</taxon>
        <taxon>Aspergillaceae</taxon>
        <taxon>Aspergillus</taxon>
        <taxon>Aspergillus subgen. Aspergillus</taxon>
    </lineage>
</organism>
<reference evidence="3" key="1">
    <citation type="journal article" date="2014" name="Nat. Commun.">
        <title>Genomic adaptations of the halophilic Dead Sea filamentous fungus Eurotium rubrum.</title>
        <authorList>
            <person name="Kis-Papo T."/>
            <person name="Weig A.R."/>
            <person name="Riley R."/>
            <person name="Persoh D."/>
            <person name="Salamov A."/>
            <person name="Sun H."/>
            <person name="Lipzen A."/>
            <person name="Wasser S.P."/>
            <person name="Rambold G."/>
            <person name="Grigoriev I.V."/>
            <person name="Nevo E."/>
        </authorList>
    </citation>
    <scope>NUCLEOTIDE SEQUENCE [LARGE SCALE GENOMIC DNA]</scope>
    <source>
        <strain evidence="3">CBS 135680</strain>
    </source>
</reference>
<dbReference type="EMBL" id="KK088422">
    <property type="protein sequence ID" value="EYE95445.1"/>
    <property type="molecule type" value="Genomic_DNA"/>
</dbReference>
<evidence type="ECO:0000313" key="3">
    <source>
        <dbReference type="Proteomes" id="UP000019804"/>
    </source>
</evidence>
<sequence>MAVQSVSQGGKSIAHKADIFAKPMHLENPMSSTLIVEIIQDEVQKNNMAWMMEKQAKSMPTALRDNYNPATDSSYGNNHVKDLLDTKDGTLSLIMDVFLTVPPPTLSADKLPVFEIEDSDLVKLDSDKPFPEMPPSAEEWEPANPLPDSQQWEDVHKAWKQPSLETGDQGQLGSVSRWHKAFNWDKAKCPGWPVCQSKWTQSLTTFLWQRR</sequence>
<accession>A0A017SGM8</accession>
<dbReference type="GeneID" id="63694100"/>
<evidence type="ECO:0000313" key="2">
    <source>
        <dbReference type="EMBL" id="EYE95445.1"/>
    </source>
</evidence>
<feature type="region of interest" description="Disordered" evidence="1">
    <location>
        <begin position="124"/>
        <end position="149"/>
    </location>
</feature>
<dbReference type="RefSeq" id="XP_040639133.1">
    <property type="nucleotide sequence ID" value="XM_040778976.1"/>
</dbReference>